<reference evidence="7" key="1">
    <citation type="submission" date="2021-02" db="EMBL/GenBank/DDBJ databases">
        <authorList>
            <person name="Nowell W R."/>
        </authorList>
    </citation>
    <scope>NUCLEOTIDE SEQUENCE</scope>
</reference>
<comment type="similarity">
    <text evidence="1">Belongs to the proteasome subunit S14 family.</text>
</comment>
<dbReference type="Gene3D" id="1.25.40.990">
    <property type="match status" value="1"/>
</dbReference>
<dbReference type="AlphaFoldDB" id="A0A814GC46"/>
<comment type="subunit">
    <text evidence="4">Component of the 19S proteasome regulatory particle complex. The 26S proteasome consists of a 20S core particle (CP) and two 19S regulatory subunits (RP). The regulatory particle is made of a lid composed of 9 subunits including PSMD8, a base containing 6 ATPases and few additional components. Interacts with DDI2. Interacts with TASOR.</text>
</comment>
<evidence type="ECO:0000256" key="4">
    <source>
        <dbReference type="ARBA" id="ARBA00062283"/>
    </source>
</evidence>
<dbReference type="InterPro" id="IPR000717">
    <property type="entry name" value="PCI_dom"/>
</dbReference>
<evidence type="ECO:0000313" key="7">
    <source>
        <dbReference type="EMBL" id="CAF0992739.1"/>
    </source>
</evidence>
<evidence type="ECO:0000313" key="8">
    <source>
        <dbReference type="Proteomes" id="UP000663852"/>
    </source>
</evidence>
<dbReference type="GO" id="GO:0008541">
    <property type="term" value="C:proteasome regulatory particle, lid subcomplex"/>
    <property type="evidence" value="ECO:0007669"/>
    <property type="project" value="TreeGrafter"/>
</dbReference>
<dbReference type="GO" id="GO:0043161">
    <property type="term" value="P:proteasome-mediated ubiquitin-dependent protein catabolic process"/>
    <property type="evidence" value="ECO:0007669"/>
    <property type="project" value="TreeGrafter"/>
</dbReference>
<evidence type="ECO:0000256" key="5">
    <source>
        <dbReference type="ARBA" id="ARBA00078986"/>
    </source>
</evidence>
<dbReference type="PROSITE" id="PS50250">
    <property type="entry name" value="PCI"/>
    <property type="match status" value="1"/>
</dbReference>
<dbReference type="Pfam" id="PF10075">
    <property type="entry name" value="CSN8_PSD8_EIF3K"/>
    <property type="match status" value="1"/>
</dbReference>
<dbReference type="InterPro" id="IPR036390">
    <property type="entry name" value="WH_DNA-bd_sf"/>
</dbReference>
<keyword evidence="3" id="KW-0647">Proteasome</keyword>
<dbReference type="SUPFAM" id="SSF46785">
    <property type="entry name" value="Winged helix' DNA-binding domain"/>
    <property type="match status" value="1"/>
</dbReference>
<evidence type="ECO:0000259" key="6">
    <source>
        <dbReference type="PROSITE" id="PS50250"/>
    </source>
</evidence>
<gene>
    <name evidence="7" type="ORF">EDS130_LOCUS14477</name>
</gene>
<dbReference type="PANTHER" id="PTHR12387">
    <property type="entry name" value="26S PROTEASOME NON-ATPASE REGULATORY SUBUNIT 8"/>
    <property type="match status" value="1"/>
</dbReference>
<evidence type="ECO:0000256" key="3">
    <source>
        <dbReference type="ARBA" id="ARBA00022942"/>
    </source>
</evidence>
<dbReference type="InterPro" id="IPR033464">
    <property type="entry name" value="CSN8_PSD8_EIF3K"/>
</dbReference>
<dbReference type="InterPro" id="IPR006746">
    <property type="entry name" value="26S_Psome_Rpn12"/>
</dbReference>
<dbReference type="GO" id="GO:0005829">
    <property type="term" value="C:cytosol"/>
    <property type="evidence" value="ECO:0007669"/>
    <property type="project" value="TreeGrafter"/>
</dbReference>
<evidence type="ECO:0000256" key="2">
    <source>
        <dbReference type="ARBA" id="ARBA00014939"/>
    </source>
</evidence>
<feature type="domain" description="PCI" evidence="6">
    <location>
        <begin position="83"/>
        <end position="259"/>
    </location>
</feature>
<proteinExistence type="inferred from homology"/>
<dbReference type="Proteomes" id="UP000663852">
    <property type="component" value="Unassembled WGS sequence"/>
</dbReference>
<dbReference type="PANTHER" id="PTHR12387:SF0">
    <property type="entry name" value="26S PROTEASOME NON-ATPASE REGULATORY SUBUNIT 8"/>
    <property type="match status" value="1"/>
</dbReference>
<dbReference type="GO" id="GO:0005634">
    <property type="term" value="C:nucleus"/>
    <property type="evidence" value="ECO:0007669"/>
    <property type="project" value="TreeGrafter"/>
</dbReference>
<dbReference type="FunFam" id="1.25.40.990:FF:000001">
    <property type="entry name" value="26S proteasome non-ATPase regulatory subunit"/>
    <property type="match status" value="1"/>
</dbReference>
<protein>
    <recommendedName>
        <fullName evidence="2">26S proteasome non-ATPase regulatory subunit 8</fullName>
    </recommendedName>
    <alternativeName>
        <fullName evidence="5">26S proteasome regulatory subunit RPN12</fullName>
    </alternativeName>
</protein>
<sequence>MANSATTIDARLKEAIPLYEKLKSEWNRKPPNVAKTDEIVASLKNLFAEGGFYPSDSSEDTRGLHIARDTLEIAAQCAIEKGDISAFERALAQLKPFYFDLENRIPESPYRYLLLGLNLLCLLSQNRLADFHTVVELELLPPKDIQTNPYIKHPVSLEQYLMEGSYNKVFLAKGNVPSPLFTFFMDILLNTIRDEIAYCMEKSYKQVSLKEAARILYLTKQEELNEIAKTHGWKLEPDQSFHFVNNQSKPENEHVPADEIATQMIQYAREMEIII</sequence>
<organism evidence="7 8">
    <name type="scientific">Adineta ricciae</name>
    <name type="common">Rotifer</name>
    <dbReference type="NCBI Taxonomy" id="249248"/>
    <lineage>
        <taxon>Eukaryota</taxon>
        <taxon>Metazoa</taxon>
        <taxon>Spiralia</taxon>
        <taxon>Gnathifera</taxon>
        <taxon>Rotifera</taxon>
        <taxon>Eurotatoria</taxon>
        <taxon>Bdelloidea</taxon>
        <taxon>Adinetida</taxon>
        <taxon>Adinetidae</taxon>
        <taxon>Adineta</taxon>
    </lineage>
</organism>
<comment type="caution">
    <text evidence="7">The sequence shown here is derived from an EMBL/GenBank/DDBJ whole genome shotgun (WGS) entry which is preliminary data.</text>
</comment>
<dbReference type="OrthoDB" id="409122at2759"/>
<name>A0A814GC46_ADIRI</name>
<dbReference type="EMBL" id="CAJNOJ010000059">
    <property type="protein sequence ID" value="CAF0992739.1"/>
    <property type="molecule type" value="Genomic_DNA"/>
</dbReference>
<evidence type="ECO:0000256" key="1">
    <source>
        <dbReference type="ARBA" id="ARBA00009627"/>
    </source>
</evidence>
<accession>A0A814GC46</accession>